<proteinExistence type="predicted"/>
<evidence type="ECO:0000313" key="2">
    <source>
        <dbReference type="Proteomes" id="UP000509704"/>
    </source>
</evidence>
<name>A0A7H9B2I9_ZYGMR</name>
<dbReference type="RefSeq" id="XP_037144374.1">
    <property type="nucleotide sequence ID" value="XM_037288479.1"/>
</dbReference>
<dbReference type="EMBL" id="CP058607">
    <property type="protein sequence ID" value="QLG72646.1"/>
    <property type="molecule type" value="Genomic_DNA"/>
</dbReference>
<accession>A0A7H9B2I9</accession>
<dbReference type="GeneID" id="59236370"/>
<keyword evidence="2" id="KW-1185">Reference proteome</keyword>
<dbReference type="Proteomes" id="UP000509704">
    <property type="component" value="Chromosome 4"/>
</dbReference>
<reference evidence="1 2" key="1">
    <citation type="submission" date="2020-07" db="EMBL/GenBank/DDBJ databases">
        <title>The yeast mating-type switching endonuclease HO is a domesticated member of an unorthodox homing genetic element family.</title>
        <authorList>
            <person name="Coughlan A.Y."/>
            <person name="Lombardi L."/>
            <person name="Braun-Galleani S."/>
            <person name="Martos A.R."/>
            <person name="Galeote V."/>
            <person name="Bigey F."/>
            <person name="Dequin S."/>
            <person name="Byrne K.P."/>
            <person name="Wolfe K.H."/>
        </authorList>
    </citation>
    <scope>NUCLEOTIDE SEQUENCE [LARGE SCALE GENOMIC DNA]</scope>
    <source>
        <strain evidence="1 2">NRRL Y-6702</strain>
    </source>
</reference>
<organism evidence="1 2">
    <name type="scientific">Zygotorulaspora mrakii</name>
    <name type="common">Zygosaccharomyces mrakii</name>
    <dbReference type="NCBI Taxonomy" id="42260"/>
    <lineage>
        <taxon>Eukaryota</taxon>
        <taxon>Fungi</taxon>
        <taxon>Dikarya</taxon>
        <taxon>Ascomycota</taxon>
        <taxon>Saccharomycotina</taxon>
        <taxon>Saccharomycetes</taxon>
        <taxon>Saccharomycetales</taxon>
        <taxon>Saccharomycetaceae</taxon>
        <taxon>Zygotorulaspora</taxon>
    </lineage>
</organism>
<dbReference type="KEGG" id="zmk:HG535_0D03540"/>
<protein>
    <submittedName>
        <fullName evidence="1">Uncharacterized protein</fullName>
    </submittedName>
</protein>
<gene>
    <name evidence="1" type="ORF">HG535_0D03540</name>
</gene>
<evidence type="ECO:0000313" key="1">
    <source>
        <dbReference type="EMBL" id="QLG72646.1"/>
    </source>
</evidence>
<dbReference type="AlphaFoldDB" id="A0A7H9B2I9"/>
<sequence length="168" mass="18791">MYMYVYVYMLEARKNTNPMVPLVCVRKSPGDAEPSKPCFLDISPVHSFRVSAVPANRAKGQSLDRYHDIRPDAVGGTTRRCNHSALWEHPAPSPGSRSQTRNGFSECIEQRAAAIKAKIELFVGERAKKKRRGPDCCLVSTGRRDPAFRCRESAARRAADEKGISQNR</sequence>